<evidence type="ECO:0000313" key="3">
    <source>
        <dbReference type="EMBL" id="KAJ6830732.1"/>
    </source>
</evidence>
<feature type="region of interest" description="Disordered" evidence="1">
    <location>
        <begin position="368"/>
        <end position="393"/>
    </location>
</feature>
<keyword evidence="4" id="KW-1185">Reference proteome</keyword>
<dbReference type="AlphaFoldDB" id="A0AAX6GQC3"/>
<evidence type="ECO:0000259" key="2">
    <source>
        <dbReference type="Pfam" id="PF14383"/>
    </source>
</evidence>
<accession>A0AAX6GQC3</accession>
<dbReference type="InterPro" id="IPR032795">
    <property type="entry name" value="DUF3741-assoc"/>
</dbReference>
<name>A0AAX6GQC3_IRIPA</name>
<protein>
    <recommendedName>
        <fullName evidence="2">DUF3741 domain-containing protein</fullName>
    </recommendedName>
</protein>
<gene>
    <name evidence="3" type="ORF">M6B38_351215</name>
</gene>
<reference evidence="3" key="2">
    <citation type="submission" date="2023-04" db="EMBL/GenBank/DDBJ databases">
        <authorList>
            <person name="Bruccoleri R.E."/>
            <person name="Oakeley E.J."/>
            <person name="Faust A.-M."/>
            <person name="Dessus-Babus S."/>
            <person name="Altorfer M."/>
            <person name="Burckhardt D."/>
            <person name="Oertli M."/>
            <person name="Naumann U."/>
            <person name="Petersen F."/>
            <person name="Wong J."/>
        </authorList>
    </citation>
    <scope>NUCLEOTIDE SEQUENCE</scope>
    <source>
        <strain evidence="3">GSM-AAB239-AS_SAM_17_03QT</strain>
        <tissue evidence="3">Leaf</tissue>
    </source>
</reference>
<dbReference type="Pfam" id="PF14383">
    <property type="entry name" value="VARLMGL"/>
    <property type="match status" value="1"/>
</dbReference>
<feature type="region of interest" description="Disordered" evidence="1">
    <location>
        <begin position="113"/>
        <end position="152"/>
    </location>
</feature>
<feature type="compositionally biased region" description="Polar residues" evidence="1">
    <location>
        <begin position="333"/>
        <end position="344"/>
    </location>
</feature>
<dbReference type="PANTHER" id="PTHR34282:SF2">
    <property type="entry name" value="DUF3741 DOMAIN-CONTAINING PROTEIN"/>
    <property type="match status" value="1"/>
</dbReference>
<dbReference type="Proteomes" id="UP001140949">
    <property type="component" value="Unassembled WGS sequence"/>
</dbReference>
<feature type="compositionally biased region" description="Low complexity" evidence="1">
    <location>
        <begin position="233"/>
        <end position="247"/>
    </location>
</feature>
<feature type="region of interest" description="Disordered" evidence="1">
    <location>
        <begin position="458"/>
        <end position="486"/>
    </location>
</feature>
<sequence>MDYRKECETRLLEVSVGAHKLTQMISSWSTKEPNLGNEQSKNVTRDLLKGSFDLEESAITLRKLQQATWMMSRARQNLELDLDRERGLAHSRRLESNCVEELKKVIRESSYRRNVGSVSSTNDDDERTSSSSQSLRFATSRGHHIAQPRRAKGPSLIAKLMGLEAIPSDIGHSAREEQEDKFLVQLEPPLGIEMLKARMRPLMEKKPEAKRNTLKDVVEEKKNGVNDCTNVTSSYGSSSYSSPSNSSHTYGEVPPIVMLQTPQLPNHEKFLSKKVVQERVGDNAQILSGKSEKKEVAKPRDSKQIACARQQQQRRMSIGRKRESVKTEKAVPSPTSQAKLSSRAQAYKLDKSRAAARGGEQVVLAANAPRSHRRPDSWGSMEPAKAKKKKEVKPARKAVDIILAATGNAMYDDAKTINRSRSRTLPVAALPKHMENSKQCNRGHRRKDSKLFCEAMVKTSKGGSRKSRSPSSSSEAKQLPDDKTTIQSAASAEDIKLLLRSSQSFIARAQELCRLDDCQATHHRKTSAVEVGPEDAKLILGCARELVVRKSLQLECSNHPIVRRRLSRSSAVVVCVDQLVEEIANEVEKLRARRRGEDGNGASSDRDDVDVMIEGDIGCKNVLLNAMWDQGWMDWICLEEAGHVVGPLERLILHGLVEELVLDLLH</sequence>
<feature type="compositionally biased region" description="Basic and acidic residues" evidence="1">
    <location>
        <begin position="320"/>
        <end position="329"/>
    </location>
</feature>
<evidence type="ECO:0000256" key="1">
    <source>
        <dbReference type="SAM" id="MobiDB-lite"/>
    </source>
</evidence>
<feature type="region of interest" description="Disordered" evidence="1">
    <location>
        <begin position="285"/>
        <end position="344"/>
    </location>
</feature>
<reference evidence="3" key="1">
    <citation type="journal article" date="2023" name="GigaByte">
        <title>Genome assembly of the bearded iris, Iris pallida Lam.</title>
        <authorList>
            <person name="Bruccoleri R.E."/>
            <person name="Oakeley E.J."/>
            <person name="Faust A.M.E."/>
            <person name="Altorfer M."/>
            <person name="Dessus-Babus S."/>
            <person name="Burckhardt D."/>
            <person name="Oertli M."/>
            <person name="Naumann U."/>
            <person name="Petersen F."/>
            <person name="Wong J."/>
        </authorList>
    </citation>
    <scope>NUCLEOTIDE SEQUENCE</scope>
    <source>
        <strain evidence="3">GSM-AAB239-AS_SAM_17_03QT</strain>
    </source>
</reference>
<organism evidence="3 4">
    <name type="scientific">Iris pallida</name>
    <name type="common">Sweet iris</name>
    <dbReference type="NCBI Taxonomy" id="29817"/>
    <lineage>
        <taxon>Eukaryota</taxon>
        <taxon>Viridiplantae</taxon>
        <taxon>Streptophyta</taxon>
        <taxon>Embryophyta</taxon>
        <taxon>Tracheophyta</taxon>
        <taxon>Spermatophyta</taxon>
        <taxon>Magnoliopsida</taxon>
        <taxon>Liliopsida</taxon>
        <taxon>Asparagales</taxon>
        <taxon>Iridaceae</taxon>
        <taxon>Iridoideae</taxon>
        <taxon>Irideae</taxon>
        <taxon>Iris</taxon>
    </lineage>
</organism>
<feature type="compositionally biased region" description="Basic residues" evidence="1">
    <location>
        <begin position="141"/>
        <end position="152"/>
    </location>
</feature>
<feature type="compositionally biased region" description="Basic and acidic residues" evidence="1">
    <location>
        <begin position="290"/>
        <end position="303"/>
    </location>
</feature>
<dbReference type="EMBL" id="JANAVB010017200">
    <property type="protein sequence ID" value="KAJ6830732.1"/>
    <property type="molecule type" value="Genomic_DNA"/>
</dbReference>
<proteinExistence type="predicted"/>
<feature type="domain" description="DUF3741" evidence="2">
    <location>
        <begin position="152"/>
        <end position="168"/>
    </location>
</feature>
<feature type="region of interest" description="Disordered" evidence="1">
    <location>
        <begin position="225"/>
        <end position="247"/>
    </location>
</feature>
<dbReference type="PANTHER" id="PTHR34282">
    <property type="entry name" value="OS01G0228800 PROTEIN-RELATED"/>
    <property type="match status" value="1"/>
</dbReference>
<evidence type="ECO:0000313" key="4">
    <source>
        <dbReference type="Proteomes" id="UP001140949"/>
    </source>
</evidence>
<comment type="caution">
    <text evidence="3">The sequence shown here is derived from an EMBL/GenBank/DDBJ whole genome shotgun (WGS) entry which is preliminary data.</text>
</comment>